<comment type="similarity">
    <text evidence="2">Belongs to the threonine aldolase family.</text>
</comment>
<reference evidence="5" key="1">
    <citation type="submission" date="2020-11" db="EMBL/GenBank/DDBJ databases">
        <authorList>
            <person name="Tran Van P."/>
        </authorList>
    </citation>
    <scope>NUCLEOTIDE SEQUENCE</scope>
</reference>
<dbReference type="InterPro" id="IPR015421">
    <property type="entry name" value="PyrdxlP-dep_Trfase_major"/>
</dbReference>
<dbReference type="PANTHER" id="PTHR48097">
    <property type="entry name" value="L-THREONINE ALDOLASE-RELATED"/>
    <property type="match status" value="1"/>
</dbReference>
<name>A0A7R9LRQ0_9ACAR</name>
<dbReference type="EMBL" id="CAJPVJ010002045">
    <property type="protein sequence ID" value="CAG2165699.1"/>
    <property type="molecule type" value="Genomic_DNA"/>
</dbReference>
<dbReference type="InterPro" id="IPR015424">
    <property type="entry name" value="PyrdxlP-dep_Trfase"/>
</dbReference>
<dbReference type="AlphaFoldDB" id="A0A7R9LRQ0"/>
<keyword evidence="6" id="KW-1185">Reference proteome</keyword>
<dbReference type="GO" id="GO:0005829">
    <property type="term" value="C:cytosol"/>
    <property type="evidence" value="ECO:0007669"/>
    <property type="project" value="TreeGrafter"/>
</dbReference>
<organism evidence="5">
    <name type="scientific">Oppiella nova</name>
    <dbReference type="NCBI Taxonomy" id="334625"/>
    <lineage>
        <taxon>Eukaryota</taxon>
        <taxon>Metazoa</taxon>
        <taxon>Ecdysozoa</taxon>
        <taxon>Arthropoda</taxon>
        <taxon>Chelicerata</taxon>
        <taxon>Arachnida</taxon>
        <taxon>Acari</taxon>
        <taxon>Acariformes</taxon>
        <taxon>Sarcoptiformes</taxon>
        <taxon>Oribatida</taxon>
        <taxon>Brachypylina</taxon>
        <taxon>Oppioidea</taxon>
        <taxon>Oppiidae</taxon>
        <taxon>Oppiella</taxon>
    </lineage>
</organism>
<dbReference type="PANTHER" id="PTHR48097:SF9">
    <property type="entry name" value="L-THREONINE ALDOLASE"/>
    <property type="match status" value="1"/>
</dbReference>
<evidence type="ECO:0000256" key="1">
    <source>
        <dbReference type="ARBA" id="ARBA00001933"/>
    </source>
</evidence>
<dbReference type="Proteomes" id="UP000728032">
    <property type="component" value="Unassembled WGS sequence"/>
</dbReference>
<protein>
    <recommendedName>
        <fullName evidence="4">Aromatic amino acid beta-eliminating lyase/threonine aldolase domain-containing protein</fullName>
    </recommendedName>
</protein>
<feature type="domain" description="Aromatic amino acid beta-eliminating lyase/threonine aldolase" evidence="4">
    <location>
        <begin position="70"/>
        <end position="195"/>
    </location>
</feature>
<keyword evidence="3" id="KW-0663">Pyridoxal phosphate</keyword>
<sequence length="214" mass="22951">MQIIFRVIDLRSDTLTKPSDLMRKAMAESVVGDDCYKEDPTVNELESYAAKVVGKEAAIFVPSGTMSNLIAENTHNICNGTPLPLEFIDKVCEIAKSNGFAVHMDGARVFNASLKTGQPVPRIVKNCDSVSFCLSKGLGCPVGSILAGSTKLIERAIRCRRVLGGGMRQAGVLAAAGLFALKENIERLHFDHKHTLMIASVYIKALGLSGGQTA</sequence>
<dbReference type="OrthoDB" id="10261951at2759"/>
<dbReference type="EMBL" id="OC916870">
    <property type="protein sequence ID" value="CAD7645492.1"/>
    <property type="molecule type" value="Genomic_DNA"/>
</dbReference>
<evidence type="ECO:0000259" key="4">
    <source>
        <dbReference type="Pfam" id="PF01212"/>
    </source>
</evidence>
<dbReference type="GO" id="GO:0006567">
    <property type="term" value="P:L-threonine catabolic process"/>
    <property type="evidence" value="ECO:0007669"/>
    <property type="project" value="TreeGrafter"/>
</dbReference>
<comment type="cofactor">
    <cofactor evidence="1">
        <name>pyridoxal 5'-phosphate</name>
        <dbReference type="ChEBI" id="CHEBI:597326"/>
    </cofactor>
</comment>
<accession>A0A7R9LRQ0</accession>
<evidence type="ECO:0000256" key="3">
    <source>
        <dbReference type="ARBA" id="ARBA00022898"/>
    </source>
</evidence>
<dbReference type="GO" id="GO:0006545">
    <property type="term" value="P:glycine biosynthetic process"/>
    <property type="evidence" value="ECO:0007669"/>
    <property type="project" value="TreeGrafter"/>
</dbReference>
<proteinExistence type="inferred from homology"/>
<evidence type="ECO:0000256" key="2">
    <source>
        <dbReference type="ARBA" id="ARBA00006966"/>
    </source>
</evidence>
<gene>
    <name evidence="5" type="ORF">ONB1V03_LOCUS5237</name>
</gene>
<evidence type="ECO:0000313" key="5">
    <source>
        <dbReference type="EMBL" id="CAD7645492.1"/>
    </source>
</evidence>
<evidence type="ECO:0000313" key="6">
    <source>
        <dbReference type="Proteomes" id="UP000728032"/>
    </source>
</evidence>
<dbReference type="Pfam" id="PF01212">
    <property type="entry name" value="Beta_elim_lyase"/>
    <property type="match status" value="1"/>
</dbReference>
<dbReference type="Gene3D" id="3.40.640.10">
    <property type="entry name" value="Type I PLP-dependent aspartate aminotransferase-like (Major domain)"/>
    <property type="match status" value="2"/>
</dbReference>
<dbReference type="SUPFAM" id="SSF53383">
    <property type="entry name" value="PLP-dependent transferases"/>
    <property type="match status" value="1"/>
</dbReference>
<dbReference type="InterPro" id="IPR001597">
    <property type="entry name" value="ArAA_b-elim_lyase/Thr_aldolase"/>
</dbReference>
<dbReference type="GO" id="GO:0008732">
    <property type="term" value="F:L-allo-threonine aldolase activity"/>
    <property type="evidence" value="ECO:0007669"/>
    <property type="project" value="TreeGrafter"/>
</dbReference>